<dbReference type="PROSITE" id="PS51892">
    <property type="entry name" value="SUBTILASE"/>
    <property type="match status" value="1"/>
</dbReference>
<evidence type="ECO:0000313" key="11">
    <source>
        <dbReference type="Proteomes" id="UP001059617"/>
    </source>
</evidence>
<feature type="chain" id="PRO_5046525877" evidence="8">
    <location>
        <begin position="26"/>
        <end position="402"/>
    </location>
</feature>
<keyword evidence="4 5" id="KW-0720">Serine protease</keyword>
<protein>
    <submittedName>
        <fullName evidence="10">S8 family serine peptidase</fullName>
    </submittedName>
</protein>
<proteinExistence type="inferred from homology"/>
<keyword evidence="7" id="KW-0812">Transmembrane</keyword>
<keyword evidence="3 5" id="KW-0378">Hydrolase</keyword>
<dbReference type="Gene3D" id="3.40.50.200">
    <property type="entry name" value="Peptidase S8/S53 domain"/>
    <property type="match status" value="1"/>
</dbReference>
<dbReference type="EMBL" id="CP073720">
    <property type="protein sequence ID" value="UWP83750.1"/>
    <property type="molecule type" value="Genomic_DNA"/>
</dbReference>
<feature type="compositionally biased region" description="Pro residues" evidence="6">
    <location>
        <begin position="336"/>
        <end position="346"/>
    </location>
</feature>
<name>A0ABY5W326_9ACTN</name>
<evidence type="ECO:0000256" key="7">
    <source>
        <dbReference type="SAM" id="Phobius"/>
    </source>
</evidence>
<feature type="region of interest" description="Disordered" evidence="6">
    <location>
        <begin position="316"/>
        <end position="349"/>
    </location>
</feature>
<keyword evidence="8" id="KW-0732">Signal</keyword>
<evidence type="ECO:0000256" key="5">
    <source>
        <dbReference type="PROSITE-ProRule" id="PRU01240"/>
    </source>
</evidence>
<dbReference type="SUPFAM" id="SSF52743">
    <property type="entry name" value="Subtilisin-like"/>
    <property type="match status" value="1"/>
</dbReference>
<keyword evidence="7" id="KW-1133">Transmembrane helix</keyword>
<feature type="domain" description="Peptidase S8/S53" evidence="9">
    <location>
        <begin position="49"/>
        <end position="306"/>
    </location>
</feature>
<dbReference type="PANTHER" id="PTHR43806">
    <property type="entry name" value="PEPTIDASE S8"/>
    <property type="match status" value="1"/>
</dbReference>
<dbReference type="InterPro" id="IPR050131">
    <property type="entry name" value="Peptidase_S8_subtilisin-like"/>
</dbReference>
<evidence type="ECO:0000256" key="1">
    <source>
        <dbReference type="ARBA" id="ARBA00011073"/>
    </source>
</evidence>
<comment type="similarity">
    <text evidence="1 5">Belongs to the peptidase S8 family.</text>
</comment>
<dbReference type="PRINTS" id="PR00723">
    <property type="entry name" value="SUBTILISIN"/>
</dbReference>
<feature type="transmembrane region" description="Helical" evidence="7">
    <location>
        <begin position="353"/>
        <end position="372"/>
    </location>
</feature>
<organism evidence="10 11">
    <name type="scientific">Dactylosporangium fulvum</name>
    <dbReference type="NCBI Taxonomy" id="53359"/>
    <lineage>
        <taxon>Bacteria</taxon>
        <taxon>Bacillati</taxon>
        <taxon>Actinomycetota</taxon>
        <taxon>Actinomycetes</taxon>
        <taxon>Micromonosporales</taxon>
        <taxon>Micromonosporaceae</taxon>
        <taxon>Dactylosporangium</taxon>
    </lineage>
</organism>
<evidence type="ECO:0000256" key="8">
    <source>
        <dbReference type="SAM" id="SignalP"/>
    </source>
</evidence>
<dbReference type="InterPro" id="IPR000209">
    <property type="entry name" value="Peptidase_S8/S53_dom"/>
</dbReference>
<evidence type="ECO:0000313" key="10">
    <source>
        <dbReference type="EMBL" id="UWP83750.1"/>
    </source>
</evidence>
<evidence type="ECO:0000256" key="6">
    <source>
        <dbReference type="SAM" id="MobiDB-lite"/>
    </source>
</evidence>
<keyword evidence="11" id="KW-1185">Reference proteome</keyword>
<gene>
    <name evidence="10" type="ORF">Dfulv_05645</name>
</gene>
<dbReference type="RefSeq" id="WP_259861553.1">
    <property type="nucleotide sequence ID" value="NZ_BAAAST010000010.1"/>
</dbReference>
<sequence>MKQPLALAVALGTVVVLGAGSPANADVIRDDQWHLQYLKVAEANQKSRGDGVTVAIVDNGVDRSHPDLAGSVLDPVFVTETPNTSGVDDDGHGTALAGLIAGQGHPDERSGDVHGAGVIGVAPGARILPVVIGRPAIPDPNAGVGPDQLAEGIDLAVRRGAKIIVVGYSVGASERLRQAVRDAQEQDAIVVASDGNQPSRAFEPYPAAYDGVLAAVPLNRAGDVRVQSDSGRSLGFGVPGAQIMTTNSGGGYRVDDGSASVGLLAGAVALVRSAYPGLSAAEIVRRLTLTAVDAGAKGPDREYGLGRLDLVPALTRNLPAPSPSASPRPSVSASPSPEPQVTPTPPRSRGQHGWLLSLPLFTVIVVLALYAVRGERRIRASATGMERDGTEPDQIDSVRASS</sequence>
<keyword evidence="7" id="KW-0472">Membrane</keyword>
<dbReference type="InterPro" id="IPR036852">
    <property type="entry name" value="Peptidase_S8/S53_dom_sf"/>
</dbReference>
<dbReference type="InterPro" id="IPR015500">
    <property type="entry name" value="Peptidase_S8_subtilisin-rel"/>
</dbReference>
<accession>A0ABY5W326</accession>
<dbReference type="Pfam" id="PF00082">
    <property type="entry name" value="Peptidase_S8"/>
    <property type="match status" value="1"/>
</dbReference>
<evidence type="ECO:0000256" key="4">
    <source>
        <dbReference type="ARBA" id="ARBA00022825"/>
    </source>
</evidence>
<evidence type="ECO:0000256" key="3">
    <source>
        <dbReference type="ARBA" id="ARBA00022801"/>
    </source>
</evidence>
<evidence type="ECO:0000259" key="9">
    <source>
        <dbReference type="Pfam" id="PF00082"/>
    </source>
</evidence>
<dbReference type="Proteomes" id="UP001059617">
    <property type="component" value="Chromosome"/>
</dbReference>
<reference evidence="10" key="2">
    <citation type="submission" date="2022-09" db="EMBL/GenBank/DDBJ databases">
        <title>Biosynthetic gene clusters of Dactylosporangioum fulvum.</title>
        <authorList>
            <person name="Caradec T."/>
        </authorList>
    </citation>
    <scope>NUCLEOTIDE SEQUENCE</scope>
    <source>
        <strain evidence="10">NRRL B-16292</strain>
    </source>
</reference>
<feature type="active site" description="Charge relay system" evidence="5">
    <location>
        <position position="258"/>
    </location>
</feature>
<feature type="active site" description="Charge relay system" evidence="5">
    <location>
        <position position="58"/>
    </location>
</feature>
<evidence type="ECO:0000256" key="2">
    <source>
        <dbReference type="ARBA" id="ARBA00022670"/>
    </source>
</evidence>
<keyword evidence="2 5" id="KW-0645">Protease</keyword>
<reference evidence="10" key="1">
    <citation type="submission" date="2021-04" db="EMBL/GenBank/DDBJ databases">
        <authorList>
            <person name="Hartkoorn R.C."/>
            <person name="Beaudoing E."/>
            <person name="Hot D."/>
        </authorList>
    </citation>
    <scope>NUCLEOTIDE SEQUENCE</scope>
    <source>
        <strain evidence="10">NRRL B-16292</strain>
    </source>
</reference>
<dbReference type="PANTHER" id="PTHR43806:SF11">
    <property type="entry name" value="CEREVISIN-RELATED"/>
    <property type="match status" value="1"/>
</dbReference>
<feature type="active site" description="Charge relay system" evidence="5">
    <location>
        <position position="92"/>
    </location>
</feature>
<feature type="region of interest" description="Disordered" evidence="6">
    <location>
        <begin position="383"/>
        <end position="402"/>
    </location>
</feature>
<feature type="signal peptide" evidence="8">
    <location>
        <begin position="1"/>
        <end position="25"/>
    </location>
</feature>